<name>A0A2I2KR66_9ACTN</name>
<protein>
    <submittedName>
        <fullName evidence="1">Uncharacterized protein</fullName>
    </submittedName>
</protein>
<proteinExistence type="predicted"/>
<dbReference type="RefSeq" id="WP_101831887.1">
    <property type="nucleotide sequence ID" value="NZ_FZMO01000141.1"/>
</dbReference>
<gene>
    <name evidence="1" type="ORF">FRACA_2250004</name>
</gene>
<dbReference type="OrthoDB" id="7210783at2"/>
<dbReference type="Proteomes" id="UP000234331">
    <property type="component" value="Unassembled WGS sequence"/>
</dbReference>
<dbReference type="InterPro" id="IPR056510">
    <property type="entry name" value="WapI"/>
</dbReference>
<evidence type="ECO:0000313" key="2">
    <source>
        <dbReference type="Proteomes" id="UP000234331"/>
    </source>
</evidence>
<keyword evidence="2" id="KW-1185">Reference proteome</keyword>
<sequence length="163" mass="17600">MTGEAMRLGTDGGARIDLRVVDYQYPEIAGDGTGKDWDANWLVVAGDAVADDGRGWSFHDPCLTTWDARDLGDWLRGVADGSVAPAPLDGGGAGRLLSFTEPNLAFSFADRADDAVVIRVYLSLESGPPWPTEGDFLLVTTQVTHLALSIKKWDRMLAAHPDR</sequence>
<reference evidence="1 2" key="1">
    <citation type="submission" date="2017-06" db="EMBL/GenBank/DDBJ databases">
        <authorList>
            <person name="Kim H.J."/>
            <person name="Triplett B.A."/>
        </authorList>
    </citation>
    <scope>NUCLEOTIDE SEQUENCE [LARGE SCALE GENOMIC DNA]</scope>
    <source>
        <strain evidence="1">FRACA_ARgP5</strain>
    </source>
</reference>
<dbReference type="EMBL" id="FZMO01000141">
    <property type="protein sequence ID" value="SNQ48163.1"/>
    <property type="molecule type" value="Genomic_DNA"/>
</dbReference>
<organism evidence="1 2">
    <name type="scientific">Frankia canadensis</name>
    <dbReference type="NCBI Taxonomy" id="1836972"/>
    <lineage>
        <taxon>Bacteria</taxon>
        <taxon>Bacillati</taxon>
        <taxon>Actinomycetota</taxon>
        <taxon>Actinomycetes</taxon>
        <taxon>Frankiales</taxon>
        <taxon>Frankiaceae</taxon>
        <taxon>Frankia</taxon>
    </lineage>
</organism>
<dbReference type="Pfam" id="PF24716">
    <property type="entry name" value="WapI"/>
    <property type="match status" value="1"/>
</dbReference>
<evidence type="ECO:0000313" key="1">
    <source>
        <dbReference type="EMBL" id="SNQ48163.1"/>
    </source>
</evidence>
<dbReference type="AlphaFoldDB" id="A0A2I2KR66"/>
<accession>A0A2I2KR66</accession>